<dbReference type="AlphaFoldDB" id="A0A9Q3ZCR9"/>
<dbReference type="SMART" id="SM00357">
    <property type="entry name" value="CSP"/>
    <property type="match status" value="1"/>
</dbReference>
<comment type="subcellular location">
    <subcellularLocation>
        <location evidence="1 3">Cytoplasm</location>
    </subcellularLocation>
</comment>
<dbReference type="Proteomes" id="UP001107961">
    <property type="component" value="Unassembled WGS sequence"/>
</dbReference>
<dbReference type="InterPro" id="IPR011129">
    <property type="entry name" value="CSD"/>
</dbReference>
<dbReference type="InterPro" id="IPR019844">
    <property type="entry name" value="CSD_CS"/>
</dbReference>
<dbReference type="InterPro" id="IPR012340">
    <property type="entry name" value="NA-bd_OB-fold"/>
</dbReference>
<name>A0A9Q3ZCR9_9GAMM</name>
<protein>
    <submittedName>
        <fullName evidence="5">Cold shock domain-containing protein</fullName>
    </submittedName>
</protein>
<accession>A0A9Q3ZCR9</accession>
<dbReference type="SUPFAM" id="SSF50249">
    <property type="entry name" value="Nucleic acid-binding proteins"/>
    <property type="match status" value="1"/>
</dbReference>
<evidence type="ECO:0000256" key="2">
    <source>
        <dbReference type="ARBA" id="ARBA00022490"/>
    </source>
</evidence>
<evidence type="ECO:0000313" key="6">
    <source>
        <dbReference type="Proteomes" id="UP001107961"/>
    </source>
</evidence>
<dbReference type="InterPro" id="IPR002059">
    <property type="entry name" value="CSP_DNA-bd"/>
</dbReference>
<evidence type="ECO:0000256" key="3">
    <source>
        <dbReference type="RuleBase" id="RU000408"/>
    </source>
</evidence>
<dbReference type="InterPro" id="IPR050181">
    <property type="entry name" value="Cold_shock_domain"/>
</dbReference>
<keyword evidence="6" id="KW-1185">Reference proteome</keyword>
<organism evidence="5 6">
    <name type="scientific">Alloalcanivorax xenomutans</name>
    <dbReference type="NCBI Taxonomy" id="1094342"/>
    <lineage>
        <taxon>Bacteria</taxon>
        <taxon>Pseudomonadati</taxon>
        <taxon>Pseudomonadota</taxon>
        <taxon>Gammaproteobacteria</taxon>
        <taxon>Oceanospirillales</taxon>
        <taxon>Alcanivoracaceae</taxon>
        <taxon>Alloalcanivorax</taxon>
    </lineage>
</organism>
<dbReference type="PANTHER" id="PTHR11544">
    <property type="entry name" value="COLD SHOCK DOMAIN CONTAINING PROTEINS"/>
    <property type="match status" value="1"/>
</dbReference>
<dbReference type="PROSITE" id="PS00352">
    <property type="entry name" value="CSD_1"/>
    <property type="match status" value="1"/>
</dbReference>
<dbReference type="CDD" id="cd04458">
    <property type="entry name" value="CSP_CDS"/>
    <property type="match status" value="1"/>
</dbReference>
<proteinExistence type="predicted"/>
<dbReference type="GO" id="GO:0003676">
    <property type="term" value="F:nucleic acid binding"/>
    <property type="evidence" value="ECO:0007669"/>
    <property type="project" value="InterPro"/>
</dbReference>
<dbReference type="GO" id="GO:0005829">
    <property type="term" value="C:cytosol"/>
    <property type="evidence" value="ECO:0007669"/>
    <property type="project" value="UniProtKB-ARBA"/>
</dbReference>
<evidence type="ECO:0000259" key="4">
    <source>
        <dbReference type="PROSITE" id="PS51857"/>
    </source>
</evidence>
<sequence>MRHGEVKWFNPNKGFGFILTDDEEEIFVHFKAVQNGGRRSLRTGTRVRFTTRQSDRGEQADQVYIEQ</sequence>
<gene>
    <name evidence="5" type="ORF">LZG35_10045</name>
</gene>
<reference evidence="5" key="1">
    <citation type="submission" date="2022-01" db="EMBL/GenBank/DDBJ databases">
        <authorList>
            <person name="Karlyshev A.V."/>
            <person name="Jaspars M."/>
        </authorList>
    </citation>
    <scope>NUCLEOTIDE SEQUENCE</scope>
    <source>
        <strain evidence="5">AGSA3-2</strain>
    </source>
</reference>
<evidence type="ECO:0000256" key="1">
    <source>
        <dbReference type="ARBA" id="ARBA00004496"/>
    </source>
</evidence>
<dbReference type="KEGG" id="axe:P40_05330"/>
<dbReference type="PROSITE" id="PS51857">
    <property type="entry name" value="CSD_2"/>
    <property type="match status" value="1"/>
</dbReference>
<dbReference type="PIRSF" id="PIRSF002599">
    <property type="entry name" value="Cold_shock_A"/>
    <property type="match status" value="1"/>
</dbReference>
<dbReference type="PRINTS" id="PR00050">
    <property type="entry name" value="COLDSHOCK"/>
</dbReference>
<evidence type="ECO:0000313" key="5">
    <source>
        <dbReference type="EMBL" id="MCE7508978.1"/>
    </source>
</evidence>
<dbReference type="EMBL" id="JAJVKT010000010">
    <property type="protein sequence ID" value="MCE7508978.1"/>
    <property type="molecule type" value="Genomic_DNA"/>
</dbReference>
<dbReference type="Gene3D" id="2.40.50.140">
    <property type="entry name" value="Nucleic acid-binding proteins"/>
    <property type="match status" value="1"/>
</dbReference>
<keyword evidence="2" id="KW-0963">Cytoplasm</keyword>
<feature type="domain" description="CSD" evidence="4">
    <location>
        <begin position="1"/>
        <end position="65"/>
    </location>
</feature>
<dbReference type="Pfam" id="PF00313">
    <property type="entry name" value="CSD"/>
    <property type="match status" value="1"/>
</dbReference>
<dbReference type="InterPro" id="IPR012156">
    <property type="entry name" value="Cold_shock_CspA"/>
</dbReference>
<comment type="caution">
    <text evidence="5">The sequence shown here is derived from an EMBL/GenBank/DDBJ whole genome shotgun (WGS) entry which is preliminary data.</text>
</comment>